<dbReference type="AlphaFoldDB" id="A0A4U0UEZ7"/>
<dbReference type="OrthoDB" id="5343576at2759"/>
<reference evidence="2 3" key="1">
    <citation type="submission" date="2017-03" db="EMBL/GenBank/DDBJ databases">
        <title>Genomes of endolithic fungi from Antarctica.</title>
        <authorList>
            <person name="Coleine C."/>
            <person name="Masonjones S."/>
            <person name="Stajich J.E."/>
        </authorList>
    </citation>
    <scope>NUCLEOTIDE SEQUENCE [LARGE SCALE GENOMIC DNA]</scope>
    <source>
        <strain evidence="2 3">CCFEE 6315</strain>
    </source>
</reference>
<feature type="region of interest" description="Disordered" evidence="1">
    <location>
        <begin position="249"/>
        <end position="302"/>
    </location>
</feature>
<feature type="compositionally biased region" description="Basic and acidic residues" evidence="1">
    <location>
        <begin position="249"/>
        <end position="270"/>
    </location>
</feature>
<feature type="compositionally biased region" description="Basic and acidic residues" evidence="1">
    <location>
        <begin position="492"/>
        <end position="503"/>
    </location>
</feature>
<gene>
    <name evidence="2" type="ORF">B0A50_00083</name>
</gene>
<feature type="compositionally biased region" description="Low complexity" evidence="1">
    <location>
        <begin position="206"/>
        <end position="217"/>
    </location>
</feature>
<evidence type="ECO:0000313" key="2">
    <source>
        <dbReference type="EMBL" id="TKA34103.1"/>
    </source>
</evidence>
<feature type="compositionally biased region" description="Low complexity" evidence="1">
    <location>
        <begin position="143"/>
        <end position="157"/>
    </location>
</feature>
<feature type="region of interest" description="Disordered" evidence="1">
    <location>
        <begin position="197"/>
        <end position="234"/>
    </location>
</feature>
<accession>A0A4U0UEZ7</accession>
<keyword evidence="3" id="KW-1185">Reference proteome</keyword>
<feature type="compositionally biased region" description="Pro residues" evidence="1">
    <location>
        <begin position="523"/>
        <end position="533"/>
    </location>
</feature>
<protein>
    <submittedName>
        <fullName evidence="2">Uncharacterized protein</fullName>
    </submittedName>
</protein>
<feature type="region of interest" description="Disordered" evidence="1">
    <location>
        <begin position="129"/>
        <end position="158"/>
    </location>
</feature>
<feature type="compositionally biased region" description="Low complexity" evidence="1">
    <location>
        <begin position="272"/>
        <end position="283"/>
    </location>
</feature>
<feature type="compositionally biased region" description="Basic and acidic residues" evidence="1">
    <location>
        <begin position="225"/>
        <end position="234"/>
    </location>
</feature>
<feature type="region of interest" description="Disordered" evidence="1">
    <location>
        <begin position="390"/>
        <end position="609"/>
    </location>
</feature>
<name>A0A4U0UEZ7_9PEZI</name>
<feature type="compositionally biased region" description="Basic and acidic residues" evidence="1">
    <location>
        <begin position="411"/>
        <end position="441"/>
    </location>
</feature>
<feature type="compositionally biased region" description="Basic and acidic residues" evidence="1">
    <location>
        <begin position="591"/>
        <end position="603"/>
    </location>
</feature>
<dbReference type="Proteomes" id="UP000308549">
    <property type="component" value="Unassembled WGS sequence"/>
</dbReference>
<comment type="caution">
    <text evidence="2">The sequence shown here is derived from an EMBL/GenBank/DDBJ whole genome shotgun (WGS) entry which is preliminary data.</text>
</comment>
<evidence type="ECO:0000256" key="1">
    <source>
        <dbReference type="SAM" id="MobiDB-lite"/>
    </source>
</evidence>
<organism evidence="2 3">
    <name type="scientific">Salinomyces thailandicus</name>
    <dbReference type="NCBI Taxonomy" id="706561"/>
    <lineage>
        <taxon>Eukaryota</taxon>
        <taxon>Fungi</taxon>
        <taxon>Dikarya</taxon>
        <taxon>Ascomycota</taxon>
        <taxon>Pezizomycotina</taxon>
        <taxon>Dothideomycetes</taxon>
        <taxon>Dothideomycetidae</taxon>
        <taxon>Mycosphaerellales</taxon>
        <taxon>Teratosphaeriaceae</taxon>
        <taxon>Salinomyces</taxon>
    </lineage>
</organism>
<evidence type="ECO:0000313" key="3">
    <source>
        <dbReference type="Proteomes" id="UP000308549"/>
    </source>
</evidence>
<feature type="region of interest" description="Disordered" evidence="1">
    <location>
        <begin position="61"/>
        <end position="82"/>
    </location>
</feature>
<sequence length="643" mass="69794">MQSARTETRELVEELTVGFDALQDEYRELHGRYSGLGRKLQTAREQYNALAKLLPNDRVATPPLSLASSPRQQGAEFAGPPSIADLLDQQERPEAQHAADRVRRAGNAAETLRSVLPSRSHLLSTHGEGVTIWSGPAADHPSKPASSSMMPSISESPLEQDFTIEGKPSRLGCPFASMAGKKLSSHAASVLSRYNTREGGSGAGGTASAAMSSAGVSRVNGRESWSQRDSRRESFRDPIKAEICGMSDHHHNAGEEDVQHGQHESGHQADLEASAPPSECAAATSVANQPDQHPESAEPGVCPIRFLDQHSPEEVATYFEKHKHELPRSHEVCVRRYQSNEEQIRELDAKYGNLVSMIQGLGKKHKDYLPNEPDPEAEDFEGEEVFEEAKDNEKVRRWASSVSAQAPGDINDDHDNEFGEEHGQEEERLQHFERPLRDIRVGESPSRPWGISVPTKYLVKHEGRAGSDASNRPVQNPAAVSPAPFTKGGDISPRDREAKKDGQSADTKPAVGRCPFGFDKAPRGPPTSQPAPAPAAETNPHATGSRPALAQWETAFRTPAPQSEPAQKQEQRLTFIASPAHPQLPTTEQKTAAEQDPAAHKSDQQQPRMIFTGPVFIGYSAEDAVKILRESGLGGVAGGQGQS</sequence>
<dbReference type="EMBL" id="NAJL01000001">
    <property type="protein sequence ID" value="TKA34103.1"/>
    <property type="molecule type" value="Genomic_DNA"/>
</dbReference>
<proteinExistence type="predicted"/>